<evidence type="ECO:0000313" key="11">
    <source>
        <dbReference type="Proteomes" id="UP000299084"/>
    </source>
</evidence>
<keyword evidence="4" id="KW-0862">Zinc</keyword>
<dbReference type="AlphaFoldDB" id="A0A5N4CZJ6"/>
<dbReference type="PANTHER" id="PTHR13723:SF33">
    <property type="entry name" value="A DISINTEGRIN AND METALLOPROTEINASE WITH THROMBOSPONDIN MOTIFS 9"/>
    <property type="match status" value="1"/>
</dbReference>
<organism evidence="10 11">
    <name type="scientific">Camelus dromedarius</name>
    <name type="common">Dromedary</name>
    <name type="synonym">Arabian camel</name>
    <dbReference type="NCBI Taxonomy" id="9838"/>
    <lineage>
        <taxon>Eukaryota</taxon>
        <taxon>Metazoa</taxon>
        <taxon>Chordata</taxon>
        <taxon>Craniata</taxon>
        <taxon>Vertebrata</taxon>
        <taxon>Euteleostomi</taxon>
        <taxon>Mammalia</taxon>
        <taxon>Eutheria</taxon>
        <taxon>Laurasiatheria</taxon>
        <taxon>Artiodactyla</taxon>
        <taxon>Tylopoda</taxon>
        <taxon>Camelidae</taxon>
        <taxon>Camelus</taxon>
    </lineage>
</organism>
<dbReference type="InterPro" id="IPR001590">
    <property type="entry name" value="Peptidase_M12B"/>
</dbReference>
<dbReference type="Gene3D" id="3.40.1620.60">
    <property type="match status" value="1"/>
</dbReference>
<keyword evidence="7" id="KW-0325">Glycoprotein</keyword>
<evidence type="ECO:0000259" key="9">
    <source>
        <dbReference type="PROSITE" id="PS50215"/>
    </source>
</evidence>
<dbReference type="Pfam" id="PF17771">
    <property type="entry name" value="ADAMTS_CR_2"/>
    <property type="match status" value="1"/>
</dbReference>
<dbReference type="InterPro" id="IPR050439">
    <property type="entry name" value="ADAMTS_ADAMTS-like"/>
</dbReference>
<keyword evidence="1" id="KW-0645">Protease</keyword>
<gene>
    <name evidence="10" type="ORF">Cadr_000020545</name>
</gene>
<reference evidence="10 11" key="1">
    <citation type="journal article" date="2019" name="Mol. Ecol. Resour.">
        <title>Improving Illumina assemblies with Hi-C and long reads: an example with the North African dromedary.</title>
        <authorList>
            <person name="Elbers J.P."/>
            <person name="Rogers M.F."/>
            <person name="Perelman P.L."/>
            <person name="Proskuryakova A.A."/>
            <person name="Serdyukova N.A."/>
            <person name="Johnson W.E."/>
            <person name="Horin P."/>
            <person name="Corander J."/>
            <person name="Murphy D."/>
            <person name="Burger P.A."/>
        </authorList>
    </citation>
    <scope>NUCLEOTIDE SEQUENCE [LARGE SCALE GENOMIC DNA]</scope>
    <source>
        <strain evidence="10">Drom800</strain>
        <tissue evidence="10">Blood</tissue>
    </source>
</reference>
<dbReference type="GO" id="GO:0031012">
    <property type="term" value="C:extracellular matrix"/>
    <property type="evidence" value="ECO:0007669"/>
    <property type="project" value="TreeGrafter"/>
</dbReference>
<dbReference type="PANTHER" id="PTHR13723">
    <property type="entry name" value="ADAMTS A DISINTEGRIN AND METALLOPROTEASE WITH THROMBOSPONDIN MOTIFS PROTEASE"/>
    <property type="match status" value="1"/>
</dbReference>
<dbReference type="SUPFAM" id="SSF55486">
    <property type="entry name" value="Metalloproteases ('zincins'), catalytic domain"/>
    <property type="match status" value="1"/>
</dbReference>
<evidence type="ECO:0000256" key="8">
    <source>
        <dbReference type="PROSITE-ProRule" id="PRU00276"/>
    </source>
</evidence>
<feature type="non-terminal residue" evidence="10">
    <location>
        <position position="1"/>
    </location>
</feature>
<evidence type="ECO:0000313" key="10">
    <source>
        <dbReference type="EMBL" id="KAB1264217.1"/>
    </source>
</evidence>
<dbReference type="GO" id="GO:0046872">
    <property type="term" value="F:metal ion binding"/>
    <property type="evidence" value="ECO:0007669"/>
    <property type="project" value="UniProtKB-KW"/>
</dbReference>
<evidence type="ECO:0000256" key="3">
    <source>
        <dbReference type="ARBA" id="ARBA00022801"/>
    </source>
</evidence>
<dbReference type="PROSITE" id="PS50215">
    <property type="entry name" value="ADAM_MEPRO"/>
    <property type="match status" value="1"/>
</dbReference>
<keyword evidence="11" id="KW-1185">Reference proteome</keyword>
<sequence length="190" mass="21622">VASIYKDPSIGNLINIVIVNLVVIHNEQVIKFFSSFFYLFNMPHDDNNKCKEEGVKSPQHVMAPTLNFYTNPWMWSKCSRKYITEFLDTGYGECLLNEPESRPYPLPPQLPGLLYNVNKQCELIFGPGSQVCPYMMQCRRLWCNNVDGAHKGCRTQHTPWADGTECEPGKASSTLIRPSGLGQKWARFGL</sequence>
<dbReference type="Gene3D" id="3.40.390.10">
    <property type="entry name" value="Collagenase (Catalytic Domain)"/>
    <property type="match status" value="1"/>
</dbReference>
<comment type="caution">
    <text evidence="10">The sequence shown here is derived from an EMBL/GenBank/DDBJ whole genome shotgun (WGS) entry which is preliminary data.</text>
</comment>
<evidence type="ECO:0000256" key="6">
    <source>
        <dbReference type="ARBA" id="ARBA00023157"/>
    </source>
</evidence>
<dbReference type="FunFam" id="3.40.1620.60:FF:000005">
    <property type="entry name" value="ADAM metallopeptidase with thrombospondin type 1 motif 9"/>
    <property type="match status" value="1"/>
</dbReference>
<evidence type="ECO:0000256" key="1">
    <source>
        <dbReference type="ARBA" id="ARBA00022670"/>
    </source>
</evidence>
<comment type="caution">
    <text evidence="8">Lacks conserved residue(s) required for the propagation of feature annotation.</text>
</comment>
<keyword evidence="3" id="KW-0378">Hydrolase</keyword>
<evidence type="ECO:0000256" key="2">
    <source>
        <dbReference type="ARBA" id="ARBA00022723"/>
    </source>
</evidence>
<protein>
    <submittedName>
        <fullName evidence="10">A disintegrin and metalloproteinase with thrombospondin motifs 9</fullName>
    </submittedName>
</protein>
<evidence type="ECO:0000256" key="4">
    <source>
        <dbReference type="ARBA" id="ARBA00022833"/>
    </source>
</evidence>
<dbReference type="GO" id="GO:0004222">
    <property type="term" value="F:metalloendopeptidase activity"/>
    <property type="evidence" value="ECO:0007669"/>
    <property type="project" value="InterPro"/>
</dbReference>
<evidence type="ECO:0000256" key="5">
    <source>
        <dbReference type="ARBA" id="ARBA00023049"/>
    </source>
</evidence>
<keyword evidence="2" id="KW-0479">Metal-binding</keyword>
<keyword evidence="10" id="KW-0401">Integrin</keyword>
<proteinExistence type="predicted"/>
<keyword evidence="6" id="KW-1015">Disulfide bond</keyword>
<dbReference type="Proteomes" id="UP000299084">
    <property type="component" value="Unassembled WGS sequence"/>
</dbReference>
<dbReference type="EMBL" id="JWIN03000017">
    <property type="protein sequence ID" value="KAB1264217.1"/>
    <property type="molecule type" value="Genomic_DNA"/>
</dbReference>
<dbReference type="InterPro" id="IPR024079">
    <property type="entry name" value="MetalloPept_cat_dom_sf"/>
</dbReference>
<dbReference type="InterPro" id="IPR041645">
    <property type="entry name" value="ADAMTS_CR_2"/>
</dbReference>
<keyword evidence="5" id="KW-0482">Metalloprotease</keyword>
<dbReference type="GO" id="GO:0006508">
    <property type="term" value="P:proteolysis"/>
    <property type="evidence" value="ECO:0007669"/>
    <property type="project" value="UniProtKB-KW"/>
</dbReference>
<feature type="domain" description="Peptidase M12B" evidence="9">
    <location>
        <begin position="40"/>
        <end position="99"/>
    </location>
</feature>
<accession>A0A5N4CZJ6</accession>
<dbReference type="Pfam" id="PF01421">
    <property type="entry name" value="Reprolysin"/>
    <property type="match status" value="1"/>
</dbReference>
<evidence type="ECO:0000256" key="7">
    <source>
        <dbReference type="ARBA" id="ARBA00023180"/>
    </source>
</evidence>
<dbReference type="GO" id="GO:0007229">
    <property type="term" value="P:integrin-mediated signaling pathway"/>
    <property type="evidence" value="ECO:0007669"/>
    <property type="project" value="UniProtKB-KW"/>
</dbReference>
<name>A0A5N4CZJ6_CAMDR</name>
<dbReference type="GO" id="GO:0030198">
    <property type="term" value="P:extracellular matrix organization"/>
    <property type="evidence" value="ECO:0007669"/>
    <property type="project" value="TreeGrafter"/>
</dbReference>